<keyword evidence="3" id="KW-1185">Reference proteome</keyword>
<dbReference type="PANTHER" id="PTHR35391">
    <property type="entry name" value="C2H2-TYPE DOMAIN-CONTAINING PROTEIN-RELATED"/>
    <property type="match status" value="1"/>
</dbReference>
<sequence>MTVASDAEACPRSFRKCLEHAAAVHPRELSLIEDQLARLSLWIGNIRVFGPGRQSLDHRLREAPEVQDTTAGLLEALTYHVDKCSAILESLKPRDPLQPILALDKSLNKSIRAAADQISLLNKLSNTIRRASKTTQNIQAASSFQILDDEGNDAAGFMQKVFAHYVRDRFQATSEVIQQRLAATMVLRRKRVLYRRERYGDGPIGVEQVSSKPTVVAPHREATAPVSQHPGSGVQKRAESQRQSAIYSLTKSATTLAADHFRKAATPSVVSATKTVPLGSHEELSFPAAPLGAITMKVKQLSQQANSAYALRWKTVRELRNEAIWLEAVAAVGEVTCPFCFYALPAKDVADEMKWMMHVKSDLDAYVCLFDECDCPNELYTHTSQWLKHMRGHALRWKCKSHPDFMGFTREDFMKHLQTEHNSKLSEAQLGVLSDRSARATGPLFKACPLCDAKKVENGMEDHIVGHLRLLALKSLPGYEDVGGEDAQDLSTQSSEAHSRETIQEAIPDNSSGVDSPFFGWNDADRSDVDENEWRNIEQGLEREELLKLDEKHLI</sequence>
<dbReference type="EMBL" id="JBAWTH010000061">
    <property type="protein sequence ID" value="KAL2281028.1"/>
    <property type="molecule type" value="Genomic_DNA"/>
</dbReference>
<feature type="region of interest" description="Disordered" evidence="1">
    <location>
        <begin position="482"/>
        <end position="525"/>
    </location>
</feature>
<evidence type="ECO:0000256" key="1">
    <source>
        <dbReference type="SAM" id="MobiDB-lite"/>
    </source>
</evidence>
<dbReference type="PANTHER" id="PTHR35391:SF7">
    <property type="entry name" value="C2H2-TYPE DOMAIN-CONTAINING PROTEIN"/>
    <property type="match status" value="1"/>
</dbReference>
<evidence type="ECO:0000313" key="3">
    <source>
        <dbReference type="Proteomes" id="UP001600888"/>
    </source>
</evidence>
<proteinExistence type="predicted"/>
<reference evidence="2 3" key="1">
    <citation type="submission" date="2024-03" db="EMBL/GenBank/DDBJ databases">
        <title>A high-quality draft genome sequence of Diaporthe vaccinii, a causative agent of upright dieback and viscid rot disease in cranberry plants.</title>
        <authorList>
            <person name="Sarrasin M."/>
            <person name="Lang B.F."/>
            <person name="Burger G."/>
        </authorList>
    </citation>
    <scope>NUCLEOTIDE SEQUENCE [LARGE SCALE GENOMIC DNA]</scope>
    <source>
        <strain evidence="2 3">IS7</strain>
    </source>
</reference>
<organism evidence="2 3">
    <name type="scientific">Diaporthe vaccinii</name>
    <dbReference type="NCBI Taxonomy" id="105482"/>
    <lineage>
        <taxon>Eukaryota</taxon>
        <taxon>Fungi</taxon>
        <taxon>Dikarya</taxon>
        <taxon>Ascomycota</taxon>
        <taxon>Pezizomycotina</taxon>
        <taxon>Sordariomycetes</taxon>
        <taxon>Sordariomycetidae</taxon>
        <taxon>Diaporthales</taxon>
        <taxon>Diaporthaceae</taxon>
        <taxon>Diaporthe</taxon>
        <taxon>Diaporthe eres species complex</taxon>
    </lineage>
</organism>
<dbReference type="Proteomes" id="UP001600888">
    <property type="component" value="Unassembled WGS sequence"/>
</dbReference>
<accession>A0ABR4EF00</accession>
<evidence type="ECO:0008006" key="4">
    <source>
        <dbReference type="Google" id="ProtNLM"/>
    </source>
</evidence>
<comment type="caution">
    <text evidence="2">The sequence shown here is derived from an EMBL/GenBank/DDBJ whole genome shotgun (WGS) entry which is preliminary data.</text>
</comment>
<gene>
    <name evidence="2" type="ORF">FJTKL_12134</name>
</gene>
<evidence type="ECO:0000313" key="2">
    <source>
        <dbReference type="EMBL" id="KAL2281028.1"/>
    </source>
</evidence>
<protein>
    <recommendedName>
        <fullName evidence="4">C2H2-type domain-containing protein</fullName>
    </recommendedName>
</protein>
<name>A0ABR4EF00_9PEZI</name>